<dbReference type="EMBL" id="BPLQ01013869">
    <property type="protein sequence ID" value="GIY75435.1"/>
    <property type="molecule type" value="Genomic_DNA"/>
</dbReference>
<reference evidence="4 5" key="1">
    <citation type="submission" date="2021-06" db="EMBL/GenBank/DDBJ databases">
        <title>Caerostris darwini draft genome.</title>
        <authorList>
            <person name="Kono N."/>
            <person name="Arakawa K."/>
        </authorList>
    </citation>
    <scope>NUCLEOTIDE SEQUENCE [LARGE SCALE GENOMIC DNA]</scope>
</reference>
<evidence type="ECO:0000259" key="3">
    <source>
        <dbReference type="Pfam" id="PF08403"/>
    </source>
</evidence>
<gene>
    <name evidence="4" type="primary">AVEN_208049_1</name>
    <name evidence="4" type="ORF">CDAR_21131</name>
</gene>
<evidence type="ECO:0000313" key="4">
    <source>
        <dbReference type="EMBL" id="GIY75435.1"/>
    </source>
</evidence>
<evidence type="ECO:0000313" key="5">
    <source>
        <dbReference type="Proteomes" id="UP001054837"/>
    </source>
</evidence>
<accession>A0AAV4W1U7</accession>
<evidence type="ECO:0000256" key="2">
    <source>
        <dbReference type="ARBA" id="ARBA00022448"/>
    </source>
</evidence>
<keyword evidence="2" id="KW-0813">Transport</keyword>
<keyword evidence="5" id="KW-1185">Reference proteome</keyword>
<dbReference type="Pfam" id="PF08403">
    <property type="entry name" value="AA_permease_N"/>
    <property type="match status" value="1"/>
</dbReference>
<sequence>METTGAEKPGSRFHVEPVQNCSEDCCDAPKRGPEDDSQEPPQITVCVIDSNDQTVNSSAYDSHNIRSLLHYTQEALPRMDHYRNIHSLHAHFPRPTLDELHNGNIPSAADQVRIYIYTCIWRRLCFISNNMRP</sequence>
<proteinExistence type="predicted"/>
<comment type="subcellular location">
    <subcellularLocation>
        <location evidence="1">Cell membrane</location>
        <topology evidence="1">Multi-pass membrane protein</topology>
    </subcellularLocation>
</comment>
<organism evidence="4 5">
    <name type="scientific">Caerostris darwini</name>
    <dbReference type="NCBI Taxonomy" id="1538125"/>
    <lineage>
        <taxon>Eukaryota</taxon>
        <taxon>Metazoa</taxon>
        <taxon>Ecdysozoa</taxon>
        <taxon>Arthropoda</taxon>
        <taxon>Chelicerata</taxon>
        <taxon>Arachnida</taxon>
        <taxon>Araneae</taxon>
        <taxon>Araneomorphae</taxon>
        <taxon>Entelegynae</taxon>
        <taxon>Araneoidea</taxon>
        <taxon>Araneidae</taxon>
        <taxon>Caerostris</taxon>
    </lineage>
</organism>
<dbReference type="Proteomes" id="UP001054837">
    <property type="component" value="Unassembled WGS sequence"/>
</dbReference>
<dbReference type="AlphaFoldDB" id="A0AAV4W1U7"/>
<protein>
    <submittedName>
        <fullName evidence="4">AA_permease_N domain-containing protein</fullName>
    </submittedName>
</protein>
<dbReference type="InterPro" id="IPR013612">
    <property type="entry name" value="AA_permease_N"/>
</dbReference>
<feature type="domain" description="Amino acid permease N-terminal" evidence="3">
    <location>
        <begin position="70"/>
        <end position="102"/>
    </location>
</feature>
<evidence type="ECO:0000256" key="1">
    <source>
        <dbReference type="ARBA" id="ARBA00004651"/>
    </source>
</evidence>
<comment type="caution">
    <text evidence="4">The sequence shown here is derived from an EMBL/GenBank/DDBJ whole genome shotgun (WGS) entry which is preliminary data.</text>
</comment>
<name>A0AAV4W1U7_9ARAC</name>
<dbReference type="GO" id="GO:0005886">
    <property type="term" value="C:plasma membrane"/>
    <property type="evidence" value="ECO:0007669"/>
    <property type="project" value="UniProtKB-SubCell"/>
</dbReference>